<dbReference type="InterPro" id="IPR035973">
    <property type="entry name" value="Cyt_c_oxidase_su3-like_sf"/>
</dbReference>
<evidence type="ECO:0000313" key="12">
    <source>
        <dbReference type="Proteomes" id="UP000183947"/>
    </source>
</evidence>
<dbReference type="PANTHER" id="PTHR11403">
    <property type="entry name" value="CYTOCHROME C OXIDASE SUBUNIT III"/>
    <property type="match status" value="1"/>
</dbReference>
<comment type="similarity">
    <text evidence="2 7">Belongs to the cytochrome c oxidase subunit 3 family.</text>
</comment>
<feature type="transmembrane region" description="Helical" evidence="9">
    <location>
        <begin position="38"/>
        <end position="61"/>
    </location>
</feature>
<name>A0A1M6U203_9BACT</name>
<keyword evidence="4 7" id="KW-0812">Transmembrane</keyword>
<dbReference type="RefSeq" id="WP_073282254.1">
    <property type="nucleotide sequence ID" value="NZ_FRAS01000004.1"/>
</dbReference>
<accession>A0A1M6U203</accession>
<dbReference type="STRING" id="1121959.SAMN02746009_01287"/>
<keyword evidence="12" id="KW-1185">Reference proteome</keyword>
<dbReference type="GO" id="GO:0005886">
    <property type="term" value="C:plasma membrane"/>
    <property type="evidence" value="ECO:0007669"/>
    <property type="project" value="UniProtKB-SubCell"/>
</dbReference>
<dbReference type="InterPro" id="IPR024791">
    <property type="entry name" value="Cyt_c/ubiquinol_Oxase_su3"/>
</dbReference>
<feature type="transmembrane region" description="Helical" evidence="9">
    <location>
        <begin position="138"/>
        <end position="155"/>
    </location>
</feature>
<gene>
    <name evidence="11" type="ORF">SAMN02746009_01287</name>
</gene>
<feature type="transmembrane region" description="Helical" evidence="9">
    <location>
        <begin position="194"/>
        <end position="218"/>
    </location>
</feature>
<proteinExistence type="inferred from homology"/>
<evidence type="ECO:0000256" key="4">
    <source>
        <dbReference type="ARBA" id="ARBA00022692"/>
    </source>
</evidence>
<dbReference type="PANTHER" id="PTHR11403:SF2">
    <property type="entry name" value="CYTOCHROME BO(3) UBIQUINOL OXIDASE SUBUNIT 3"/>
    <property type="match status" value="1"/>
</dbReference>
<evidence type="ECO:0000256" key="1">
    <source>
        <dbReference type="ARBA" id="ARBA00004651"/>
    </source>
</evidence>
<dbReference type="EMBL" id="FRAS01000004">
    <property type="protein sequence ID" value="SHK63189.1"/>
    <property type="molecule type" value="Genomic_DNA"/>
</dbReference>
<dbReference type="SUPFAM" id="SSF81452">
    <property type="entry name" value="Cytochrome c oxidase subunit III-like"/>
    <property type="match status" value="1"/>
</dbReference>
<feature type="compositionally biased region" description="Polar residues" evidence="8">
    <location>
        <begin position="1"/>
        <end position="11"/>
    </location>
</feature>
<feature type="transmembrane region" description="Helical" evidence="9">
    <location>
        <begin position="103"/>
        <end position="126"/>
    </location>
</feature>
<dbReference type="AlphaFoldDB" id="A0A1M6U203"/>
<reference evidence="12" key="1">
    <citation type="submission" date="2016-11" db="EMBL/GenBank/DDBJ databases">
        <authorList>
            <person name="Varghese N."/>
            <person name="Submissions S."/>
        </authorList>
    </citation>
    <scope>NUCLEOTIDE SEQUENCE [LARGE SCALE GENOMIC DNA]</scope>
    <source>
        <strain evidence="12">DSM 18569</strain>
    </source>
</reference>
<dbReference type="PROSITE" id="PS50253">
    <property type="entry name" value="COX3"/>
    <property type="match status" value="1"/>
</dbReference>
<evidence type="ECO:0000256" key="9">
    <source>
        <dbReference type="SAM" id="Phobius"/>
    </source>
</evidence>
<evidence type="ECO:0000256" key="6">
    <source>
        <dbReference type="ARBA" id="ARBA00023136"/>
    </source>
</evidence>
<keyword evidence="6 9" id="KW-0472">Membrane</keyword>
<feature type="domain" description="Heme-copper oxidase subunit III family profile" evidence="10">
    <location>
        <begin position="17"/>
        <end position="258"/>
    </location>
</feature>
<evidence type="ECO:0000256" key="5">
    <source>
        <dbReference type="ARBA" id="ARBA00022989"/>
    </source>
</evidence>
<evidence type="ECO:0000259" key="10">
    <source>
        <dbReference type="PROSITE" id="PS50253"/>
    </source>
</evidence>
<keyword evidence="3" id="KW-1003">Cell membrane</keyword>
<keyword evidence="5 9" id="KW-1133">Transmembrane helix</keyword>
<evidence type="ECO:0000256" key="3">
    <source>
        <dbReference type="ARBA" id="ARBA00022475"/>
    </source>
</evidence>
<evidence type="ECO:0000256" key="2">
    <source>
        <dbReference type="ARBA" id="ARBA00010581"/>
    </source>
</evidence>
<dbReference type="GO" id="GO:0019646">
    <property type="term" value="P:aerobic electron transport chain"/>
    <property type="evidence" value="ECO:0007669"/>
    <property type="project" value="InterPro"/>
</dbReference>
<dbReference type="GO" id="GO:0004129">
    <property type="term" value="F:cytochrome-c oxidase activity"/>
    <property type="evidence" value="ECO:0007669"/>
    <property type="project" value="InterPro"/>
</dbReference>
<dbReference type="Gene3D" id="1.20.120.80">
    <property type="entry name" value="Cytochrome c oxidase, subunit III, four-helix bundle"/>
    <property type="match status" value="1"/>
</dbReference>
<evidence type="ECO:0000256" key="8">
    <source>
        <dbReference type="SAM" id="MobiDB-lite"/>
    </source>
</evidence>
<comment type="subcellular location">
    <subcellularLocation>
        <location evidence="1 7">Cell membrane</location>
        <topology evidence="1 7">Multi-pass membrane protein</topology>
    </subcellularLocation>
</comment>
<dbReference type="Pfam" id="PF00510">
    <property type="entry name" value="COX3"/>
    <property type="match status" value="1"/>
</dbReference>
<feature type="region of interest" description="Disordered" evidence="8">
    <location>
        <begin position="1"/>
        <end position="25"/>
    </location>
</feature>
<dbReference type="InterPro" id="IPR013833">
    <property type="entry name" value="Cyt_c_oxidase_su3_a-hlx"/>
</dbReference>
<dbReference type="Proteomes" id="UP000183947">
    <property type="component" value="Unassembled WGS sequence"/>
</dbReference>
<evidence type="ECO:0000256" key="7">
    <source>
        <dbReference type="RuleBase" id="RU003376"/>
    </source>
</evidence>
<dbReference type="InterPro" id="IPR000298">
    <property type="entry name" value="Cyt_c_oxidase-like_su3"/>
</dbReference>
<feature type="transmembrane region" description="Helical" evidence="9">
    <location>
        <begin position="239"/>
        <end position="257"/>
    </location>
</feature>
<evidence type="ECO:0000313" key="11">
    <source>
        <dbReference type="EMBL" id="SHK63189.1"/>
    </source>
</evidence>
<protein>
    <submittedName>
        <fullName evidence="11">Cytochrome c oxidase subunit 3</fullName>
    </submittedName>
</protein>
<dbReference type="OrthoDB" id="9810850at2"/>
<organism evidence="11 12">
    <name type="scientific">Hymenobacter psychrotolerans DSM 18569</name>
    <dbReference type="NCBI Taxonomy" id="1121959"/>
    <lineage>
        <taxon>Bacteria</taxon>
        <taxon>Pseudomonadati</taxon>
        <taxon>Bacteroidota</taxon>
        <taxon>Cytophagia</taxon>
        <taxon>Cytophagales</taxon>
        <taxon>Hymenobacteraceae</taxon>
        <taxon>Hymenobacter</taxon>
    </lineage>
</organism>
<sequence>MSTISTTQPLTSADAADRPRSGNWDGGNEPLKASYGKLMMWFFLLSDAFTFAAFLTTYGLIRHRYPAFDAAAGKAFEFTTAYWPIPDKVFNAFPGLHGMDVPLGFVALMTMILIFSSVTMVLAVEAGHRMDKKDVQKWLLWTILFGATFLASQAWEWSHFIKGTETGTKMLDGTTVYGANLAVNQYGPVLFADLFFFITGFHGTHVFSGVCLLVWSFIATTNGTFEKRGHYEMVEKIGLYWHFVDLVWVFVFTFFYLV</sequence>